<dbReference type="PANTHER" id="PTHR47354:SF8">
    <property type="entry name" value="1,2-PHENYLACETYL-COA EPOXIDASE, SUBUNIT E"/>
    <property type="match status" value="1"/>
</dbReference>
<keyword evidence="2" id="KW-0285">Flavoprotein</keyword>
<dbReference type="GO" id="GO:0046872">
    <property type="term" value="F:metal ion binding"/>
    <property type="evidence" value="ECO:0007669"/>
    <property type="project" value="UniProtKB-KW"/>
</dbReference>
<evidence type="ECO:0000256" key="3">
    <source>
        <dbReference type="ARBA" id="ARBA00022714"/>
    </source>
</evidence>
<dbReference type="SUPFAM" id="SSF52343">
    <property type="entry name" value="Ferredoxin reductase-like, C-terminal NADP-linked domain"/>
    <property type="match status" value="1"/>
</dbReference>
<keyword evidence="4" id="KW-0479">Metal-binding</keyword>
<dbReference type="Pfam" id="PF00175">
    <property type="entry name" value="NAD_binding_1"/>
    <property type="match status" value="1"/>
</dbReference>
<evidence type="ECO:0000313" key="9">
    <source>
        <dbReference type="EMBL" id="RDL12176.1"/>
    </source>
</evidence>
<dbReference type="InterPro" id="IPR017927">
    <property type="entry name" value="FAD-bd_FR_type"/>
</dbReference>
<evidence type="ECO:0000256" key="7">
    <source>
        <dbReference type="ARBA" id="ARBA00023004"/>
    </source>
</evidence>
<sequence length="428" mass="49477">MKLSRLLRIRITLWGLFLVIIPLPFIVLVLLELPSQFKHSLLGIELGLIAYVWMLLSMYLSTRPHWLDRLIGLPEVYMMHGMIALMAVFSAWLHKMLVHSGGLISLTGDIGLYIFSGILAYSIVMMAGWITRRIPILNKIKTEIGHVITHELSVWLHRLNVVGVIAIFLHVQLIGYISRLHGFMMLFNMISILVIGYYLYYKLIQPHFEKRAYLIEKRTIADNIKELVIRVPDNYRWRPGDWVFIRFPKYRGLREAHPFSIVNTINEQHILKLAIRGDGDFTKLLQNLNPVQRAVEVKLSKPFGQYHQFLRGHHAQAPLIIIAGGIGITPFMSVLEAAIQQKRQVTFLYSSKRQQDAIYVDELRAVKSDHVHFIFQIGRFKSDQVASVMQGDALYLLAGPHAMTNHWQNFLQDHGISKANVYYESFDW</sequence>
<dbReference type="Pfam" id="PF08022">
    <property type="entry name" value="FAD_binding_8"/>
    <property type="match status" value="1"/>
</dbReference>
<protein>
    <submittedName>
        <fullName evidence="9">Putative ferric reductase</fullName>
    </submittedName>
</protein>
<keyword evidence="8" id="KW-0411">Iron-sulfur</keyword>
<reference evidence="9 10" key="1">
    <citation type="submission" date="2018-07" db="EMBL/GenBank/DDBJ databases">
        <title>Genomic Encyclopedia of Type Strains, Phase III (KMG-III): the genomes of soil and plant-associated and newly described type strains.</title>
        <authorList>
            <person name="Whitman W."/>
        </authorList>
    </citation>
    <scope>NUCLEOTIDE SEQUENCE [LARGE SCALE GENOMIC DNA]</scope>
    <source>
        <strain evidence="9 10">CECT 7031</strain>
    </source>
</reference>
<dbReference type="Gene3D" id="3.40.50.80">
    <property type="entry name" value="Nucleotide-binding domain of ferredoxin-NADP reductase (FNR) module"/>
    <property type="match status" value="1"/>
</dbReference>
<comment type="cofactor">
    <cofactor evidence="1">
        <name>FAD</name>
        <dbReference type="ChEBI" id="CHEBI:57692"/>
    </cofactor>
</comment>
<evidence type="ECO:0000256" key="4">
    <source>
        <dbReference type="ARBA" id="ARBA00022723"/>
    </source>
</evidence>
<accession>A0A288QWV1</accession>
<dbReference type="GO" id="GO:0050660">
    <property type="term" value="F:flavin adenine dinucleotide binding"/>
    <property type="evidence" value="ECO:0007669"/>
    <property type="project" value="TreeGrafter"/>
</dbReference>
<evidence type="ECO:0000256" key="2">
    <source>
        <dbReference type="ARBA" id="ARBA00022630"/>
    </source>
</evidence>
<dbReference type="SUPFAM" id="SSF63380">
    <property type="entry name" value="Riboflavin synthase domain-like"/>
    <property type="match status" value="1"/>
</dbReference>
<proteinExistence type="predicted"/>
<organism evidence="9 10">
    <name type="scientific">Weissella soli</name>
    <dbReference type="NCBI Taxonomy" id="155866"/>
    <lineage>
        <taxon>Bacteria</taxon>
        <taxon>Bacillati</taxon>
        <taxon>Bacillota</taxon>
        <taxon>Bacilli</taxon>
        <taxon>Lactobacillales</taxon>
        <taxon>Lactobacillaceae</taxon>
        <taxon>Weissella</taxon>
    </lineage>
</organism>
<dbReference type="PROSITE" id="PS51384">
    <property type="entry name" value="FAD_FR"/>
    <property type="match status" value="1"/>
</dbReference>
<evidence type="ECO:0000256" key="5">
    <source>
        <dbReference type="ARBA" id="ARBA00022827"/>
    </source>
</evidence>
<dbReference type="InterPro" id="IPR017938">
    <property type="entry name" value="Riboflavin_synthase-like_b-brl"/>
</dbReference>
<dbReference type="CDD" id="cd00322">
    <property type="entry name" value="FNR_like"/>
    <property type="match status" value="1"/>
</dbReference>
<evidence type="ECO:0000313" key="10">
    <source>
        <dbReference type="Proteomes" id="UP000254912"/>
    </source>
</evidence>
<dbReference type="Proteomes" id="UP000254912">
    <property type="component" value="Unassembled WGS sequence"/>
</dbReference>
<keyword evidence="6" id="KW-0560">Oxidoreductase</keyword>
<keyword evidence="7" id="KW-0408">Iron</keyword>
<evidence type="ECO:0000256" key="8">
    <source>
        <dbReference type="ARBA" id="ARBA00023014"/>
    </source>
</evidence>
<comment type="caution">
    <text evidence="9">The sequence shown here is derived from an EMBL/GenBank/DDBJ whole genome shotgun (WGS) entry which is preliminary data.</text>
</comment>
<dbReference type="GO" id="GO:0016491">
    <property type="term" value="F:oxidoreductase activity"/>
    <property type="evidence" value="ECO:0007669"/>
    <property type="project" value="UniProtKB-KW"/>
</dbReference>
<dbReference type="GO" id="GO:0051537">
    <property type="term" value="F:2 iron, 2 sulfur cluster binding"/>
    <property type="evidence" value="ECO:0007669"/>
    <property type="project" value="UniProtKB-KW"/>
</dbReference>
<dbReference type="PANTHER" id="PTHR47354">
    <property type="entry name" value="NADH OXIDOREDUCTASE HCR"/>
    <property type="match status" value="1"/>
</dbReference>
<keyword evidence="10" id="KW-1185">Reference proteome</keyword>
<evidence type="ECO:0000256" key="1">
    <source>
        <dbReference type="ARBA" id="ARBA00001974"/>
    </source>
</evidence>
<dbReference type="EMBL" id="QRAS01000001">
    <property type="protein sequence ID" value="RDL12176.1"/>
    <property type="molecule type" value="Genomic_DNA"/>
</dbReference>
<name>A0A288QWV1_9LACO</name>
<gene>
    <name evidence="9" type="ORF">DFP99_0611</name>
</gene>
<dbReference type="InterPro" id="IPR013112">
    <property type="entry name" value="FAD-bd_8"/>
</dbReference>
<dbReference type="InterPro" id="IPR050415">
    <property type="entry name" value="MRET"/>
</dbReference>
<dbReference type="AlphaFoldDB" id="A0A288QWV1"/>
<dbReference type="KEGG" id="wso:WSWS_00982"/>
<keyword evidence="3" id="KW-0001">2Fe-2S</keyword>
<evidence type="ECO:0000256" key="6">
    <source>
        <dbReference type="ARBA" id="ARBA00023002"/>
    </source>
</evidence>
<dbReference type="InterPro" id="IPR039261">
    <property type="entry name" value="FNR_nucleotide-bd"/>
</dbReference>
<keyword evidence="5" id="KW-0274">FAD</keyword>
<dbReference type="Gene3D" id="2.40.30.10">
    <property type="entry name" value="Translation factors"/>
    <property type="match status" value="1"/>
</dbReference>
<dbReference type="InterPro" id="IPR001433">
    <property type="entry name" value="OxRdtase_FAD/NAD-bd"/>
</dbReference>